<proteinExistence type="inferred from homology"/>
<protein>
    <recommendedName>
        <fullName evidence="2">protein-tyrosine-phosphatase</fullName>
        <ecNumber evidence="2">3.1.3.48</ecNumber>
    </recommendedName>
</protein>
<dbReference type="EMBL" id="JASNVK010000015">
    <property type="protein sequence ID" value="MDK4301280.1"/>
    <property type="molecule type" value="Genomic_DNA"/>
</dbReference>
<dbReference type="AlphaFoldDB" id="A0AAP4BZ96"/>
<feature type="active site" description="Nucleophile" evidence="5">
    <location>
        <position position="24"/>
    </location>
</feature>
<evidence type="ECO:0000313" key="9">
    <source>
        <dbReference type="Proteomes" id="UP001226160"/>
    </source>
</evidence>
<dbReference type="SUPFAM" id="SSF52788">
    <property type="entry name" value="Phosphotyrosine protein phosphatases I"/>
    <property type="match status" value="1"/>
</dbReference>
<dbReference type="CDD" id="cd16343">
    <property type="entry name" value="LMWPTP"/>
    <property type="match status" value="1"/>
</dbReference>
<dbReference type="Pfam" id="PF01451">
    <property type="entry name" value="LMWPc"/>
    <property type="match status" value="1"/>
</dbReference>
<dbReference type="Proteomes" id="UP001243856">
    <property type="component" value="Unassembled WGS sequence"/>
</dbReference>
<feature type="active site" evidence="5">
    <location>
        <position position="30"/>
    </location>
</feature>
<dbReference type="InterPro" id="IPR036196">
    <property type="entry name" value="Ptyr_pPase_sf"/>
</dbReference>
<evidence type="ECO:0000256" key="5">
    <source>
        <dbReference type="PIRSR" id="PIRSR617867-1"/>
    </source>
</evidence>
<dbReference type="PRINTS" id="PR00719">
    <property type="entry name" value="LMWPTPASE"/>
</dbReference>
<organism evidence="8 9">
    <name type="scientific">Corynebacterium propinquum</name>
    <dbReference type="NCBI Taxonomy" id="43769"/>
    <lineage>
        <taxon>Bacteria</taxon>
        <taxon>Bacillati</taxon>
        <taxon>Actinomycetota</taxon>
        <taxon>Actinomycetes</taxon>
        <taxon>Mycobacteriales</taxon>
        <taxon>Corynebacteriaceae</taxon>
        <taxon>Corynebacterium</taxon>
    </lineage>
</organism>
<accession>A0AAP4BZ96</accession>
<dbReference type="RefSeq" id="WP_018120443.1">
    <property type="nucleotide sequence ID" value="NZ_CBCRTU010000012.1"/>
</dbReference>
<name>A0AAP4BZ96_9CORY</name>
<gene>
    <name evidence="7" type="ORF">QPX45_08525</name>
    <name evidence="8" type="ORF">QPX54_05630</name>
</gene>
<dbReference type="EMBL" id="JASNVP010000004">
    <property type="protein sequence ID" value="MDK4325997.1"/>
    <property type="molecule type" value="Genomic_DNA"/>
</dbReference>
<evidence type="ECO:0000259" key="6">
    <source>
        <dbReference type="SMART" id="SM00226"/>
    </source>
</evidence>
<dbReference type="GeneID" id="64187645"/>
<keyword evidence="4" id="KW-0904">Protein phosphatase</keyword>
<dbReference type="PANTHER" id="PTHR11717:SF7">
    <property type="entry name" value="LOW MOLECULAR WEIGHT PHOSPHOTYROSINE PROTEIN PHOSPHATASE"/>
    <property type="match status" value="1"/>
</dbReference>
<evidence type="ECO:0000313" key="10">
    <source>
        <dbReference type="Proteomes" id="UP001243856"/>
    </source>
</evidence>
<dbReference type="InterPro" id="IPR017867">
    <property type="entry name" value="Tyr_phospatase_low_mol_wt"/>
</dbReference>
<dbReference type="InterPro" id="IPR050438">
    <property type="entry name" value="LMW_PTPase"/>
</dbReference>
<feature type="active site" description="Proton donor" evidence="5">
    <location>
        <position position="139"/>
    </location>
</feature>
<evidence type="ECO:0000313" key="7">
    <source>
        <dbReference type="EMBL" id="MDK4301280.1"/>
    </source>
</evidence>
<feature type="domain" description="Phosphotyrosine protein phosphatase I" evidence="6">
    <location>
        <begin position="18"/>
        <end position="165"/>
    </location>
</feature>
<evidence type="ECO:0000256" key="4">
    <source>
        <dbReference type="ARBA" id="ARBA00022912"/>
    </source>
</evidence>
<sequence length="171" mass="18411">MADTKNHNGTNHNGPKTYSINFVCTGNICRSPMAEVMARQAIKDAGLATQVDIASCGIDGWHVGEGADERTVAELREIGLDGSDHVAQQFGPPAGDTDLFIAMDTGHRSTLIARGVDENRVALMRSFDPEAEDEPSVADPYYGGVDGFTRVRKEIEASLPGLIEHIQSQLD</sequence>
<evidence type="ECO:0000256" key="1">
    <source>
        <dbReference type="ARBA" id="ARBA00011063"/>
    </source>
</evidence>
<reference evidence="8 10" key="1">
    <citation type="submission" date="2023-05" db="EMBL/GenBank/DDBJ databases">
        <title>Metabolic capabilities are highly conserved among human nasal-associated Corynebacterium species in pangenomic analyses.</title>
        <authorList>
            <person name="Tran T.H."/>
            <person name="Roberts A.Q."/>
            <person name="Escapa I.F."/>
            <person name="Gao W."/>
            <person name="Conlan S."/>
            <person name="Kong H."/>
            <person name="Segre J.A."/>
            <person name="Kelly M.S."/>
            <person name="Lemon K.P."/>
        </authorList>
    </citation>
    <scope>NUCLEOTIDE SEQUENCE</scope>
    <source>
        <strain evidence="8">KPL2654</strain>
        <strain evidence="7 10">KPL2811</strain>
    </source>
</reference>
<evidence type="ECO:0000256" key="2">
    <source>
        <dbReference type="ARBA" id="ARBA00013064"/>
    </source>
</evidence>
<evidence type="ECO:0000256" key="3">
    <source>
        <dbReference type="ARBA" id="ARBA00022801"/>
    </source>
</evidence>
<keyword evidence="3 8" id="KW-0378">Hydrolase</keyword>
<evidence type="ECO:0000313" key="8">
    <source>
        <dbReference type="EMBL" id="MDK4325997.1"/>
    </source>
</evidence>
<comment type="similarity">
    <text evidence="1">Belongs to the low molecular weight phosphotyrosine protein phosphatase family.</text>
</comment>
<dbReference type="Gene3D" id="3.40.50.2300">
    <property type="match status" value="1"/>
</dbReference>
<dbReference type="GO" id="GO:0004725">
    <property type="term" value="F:protein tyrosine phosphatase activity"/>
    <property type="evidence" value="ECO:0007669"/>
    <property type="project" value="UniProtKB-EC"/>
</dbReference>
<dbReference type="InterPro" id="IPR023485">
    <property type="entry name" value="Ptyr_pPase"/>
</dbReference>
<dbReference type="PANTHER" id="PTHR11717">
    <property type="entry name" value="LOW MOLECULAR WEIGHT PROTEIN TYROSINE PHOSPHATASE"/>
    <property type="match status" value="1"/>
</dbReference>
<keyword evidence="10" id="KW-1185">Reference proteome</keyword>
<dbReference type="EC" id="3.1.3.48" evidence="2"/>
<dbReference type="Proteomes" id="UP001226160">
    <property type="component" value="Unassembled WGS sequence"/>
</dbReference>
<dbReference type="SMART" id="SM00226">
    <property type="entry name" value="LMWPc"/>
    <property type="match status" value="1"/>
</dbReference>
<comment type="caution">
    <text evidence="8">The sequence shown here is derived from an EMBL/GenBank/DDBJ whole genome shotgun (WGS) entry which is preliminary data.</text>
</comment>